<evidence type="ECO:0000313" key="2">
    <source>
        <dbReference type="Proteomes" id="UP000281909"/>
    </source>
</evidence>
<accession>A0A3S4QKM0</accession>
<gene>
    <name evidence="1" type="ORF">NCTC9428_01212</name>
</gene>
<sequence>MNHKLSDQALEQMQEAFADLCLSDRFHQHAYSGEEHDEAQYSHLARLAFAFNARTHGRLRELIDYINLPQNWADSPPQQAIQRSREPSKMI</sequence>
<reference evidence="1 2" key="1">
    <citation type="submission" date="2018-12" db="EMBL/GenBank/DDBJ databases">
        <authorList>
            <consortium name="Pathogen Informatics"/>
        </authorList>
    </citation>
    <scope>NUCLEOTIDE SEQUENCE [LARGE SCALE GENOMIC DNA]</scope>
    <source>
        <strain evidence="1 2">NCTC9428</strain>
    </source>
</reference>
<name>A0A3S4QKM0_PSEFL</name>
<dbReference type="Proteomes" id="UP000281909">
    <property type="component" value="Chromosome"/>
</dbReference>
<organism evidence="1 2">
    <name type="scientific">Pseudomonas fluorescens</name>
    <dbReference type="NCBI Taxonomy" id="294"/>
    <lineage>
        <taxon>Bacteria</taxon>
        <taxon>Pseudomonadati</taxon>
        <taxon>Pseudomonadota</taxon>
        <taxon>Gammaproteobacteria</taxon>
        <taxon>Pseudomonadales</taxon>
        <taxon>Pseudomonadaceae</taxon>
        <taxon>Pseudomonas</taxon>
    </lineage>
</organism>
<proteinExistence type="predicted"/>
<evidence type="ECO:0000313" key="1">
    <source>
        <dbReference type="EMBL" id="VEF09318.1"/>
    </source>
</evidence>
<dbReference type="AlphaFoldDB" id="A0A3S4QKM0"/>
<protein>
    <submittedName>
        <fullName evidence="1">Decarboxylase family protein</fullName>
    </submittedName>
</protein>
<dbReference type="EMBL" id="LR134318">
    <property type="protein sequence ID" value="VEF09318.1"/>
    <property type="molecule type" value="Genomic_DNA"/>
</dbReference>